<keyword evidence="5" id="KW-0808">Transferase</keyword>
<dbReference type="Gene3D" id="3.90.550.10">
    <property type="entry name" value="Spore Coat Polysaccharide Biosynthesis Protein SpsA, Chain A"/>
    <property type="match status" value="1"/>
</dbReference>
<reference evidence="7 8" key="1">
    <citation type="submission" date="2020-09" db="EMBL/GenBank/DDBJ databases">
        <title>De no assembly of potato wild relative species, Solanum commersonii.</title>
        <authorList>
            <person name="Cho K."/>
        </authorList>
    </citation>
    <scope>NUCLEOTIDE SEQUENCE [LARGE SCALE GENOMIC DNA]</scope>
    <source>
        <strain evidence="7">LZ3.2</strain>
        <tissue evidence="7">Leaf</tissue>
    </source>
</reference>
<comment type="caution">
    <text evidence="7">The sequence shown here is derived from an EMBL/GenBank/DDBJ whole genome shotgun (WGS) entry which is preliminary data.</text>
</comment>
<dbReference type="GO" id="GO:0016757">
    <property type="term" value="F:glycosyltransferase activity"/>
    <property type="evidence" value="ECO:0007669"/>
    <property type="project" value="UniProtKB-KW"/>
</dbReference>
<comment type="subcellular location">
    <subcellularLocation>
        <location evidence="1">Membrane</location>
        <topology evidence="1">Single-pass type II membrane protein</topology>
    </subcellularLocation>
</comment>
<evidence type="ECO:0000313" key="7">
    <source>
        <dbReference type="EMBL" id="KAG5592569.1"/>
    </source>
</evidence>
<keyword evidence="8" id="KW-1185">Reference proteome</keyword>
<protein>
    <recommendedName>
        <fullName evidence="6">Hexosyltransferase</fullName>
        <ecNumber evidence="6">2.4.1.-</ecNumber>
    </recommendedName>
</protein>
<dbReference type="Pfam" id="PF01501">
    <property type="entry name" value="Glyco_transf_8"/>
    <property type="match status" value="1"/>
</dbReference>
<evidence type="ECO:0000256" key="5">
    <source>
        <dbReference type="ARBA" id="ARBA00022679"/>
    </source>
</evidence>
<comment type="similarity">
    <text evidence="3 6">Belongs to the glycosyltransferase 8 family.</text>
</comment>
<evidence type="ECO:0000256" key="4">
    <source>
        <dbReference type="ARBA" id="ARBA00022676"/>
    </source>
</evidence>
<name>A0A9J5XWK0_SOLCO</name>
<evidence type="ECO:0000313" key="8">
    <source>
        <dbReference type="Proteomes" id="UP000824120"/>
    </source>
</evidence>
<dbReference type="GO" id="GO:0016020">
    <property type="term" value="C:membrane"/>
    <property type="evidence" value="ECO:0007669"/>
    <property type="project" value="UniProtKB-SubCell"/>
</dbReference>
<dbReference type="InterPro" id="IPR029044">
    <property type="entry name" value="Nucleotide-diphossugar_trans"/>
</dbReference>
<organism evidence="7 8">
    <name type="scientific">Solanum commersonii</name>
    <name type="common">Commerson's wild potato</name>
    <name type="synonym">Commerson's nightshade</name>
    <dbReference type="NCBI Taxonomy" id="4109"/>
    <lineage>
        <taxon>Eukaryota</taxon>
        <taxon>Viridiplantae</taxon>
        <taxon>Streptophyta</taxon>
        <taxon>Embryophyta</taxon>
        <taxon>Tracheophyta</taxon>
        <taxon>Spermatophyta</taxon>
        <taxon>Magnoliopsida</taxon>
        <taxon>eudicotyledons</taxon>
        <taxon>Gunneridae</taxon>
        <taxon>Pentapetalae</taxon>
        <taxon>asterids</taxon>
        <taxon>lamiids</taxon>
        <taxon>Solanales</taxon>
        <taxon>Solanaceae</taxon>
        <taxon>Solanoideae</taxon>
        <taxon>Solaneae</taxon>
        <taxon>Solanum</taxon>
    </lineage>
</organism>
<dbReference type="SUPFAM" id="SSF53448">
    <property type="entry name" value="Nucleotide-diphospho-sugar transferases"/>
    <property type="match status" value="1"/>
</dbReference>
<dbReference type="EMBL" id="JACXVP010000008">
    <property type="protein sequence ID" value="KAG5592569.1"/>
    <property type="molecule type" value="Genomic_DNA"/>
</dbReference>
<dbReference type="GO" id="GO:0005794">
    <property type="term" value="C:Golgi apparatus"/>
    <property type="evidence" value="ECO:0007669"/>
    <property type="project" value="TreeGrafter"/>
</dbReference>
<accession>A0A9J5XWK0</accession>
<comment type="pathway">
    <text evidence="2">Glycan metabolism; pectin biosynthesis.</text>
</comment>
<sequence length="145" mass="17519">MVKSIFPSLSFKVYNYNEFQVKKLISSSIRQALDHPLNYARTYLAEIIQPCVKREIYLDSDVVLVDDIQKLWSIYWFENYWSSRILSSKFQNIFYQILDIIIYMYNKKTIESLQHDDFPQASQLLSLHFLVIRLMQSFYPTQYIY</sequence>
<dbReference type="OrthoDB" id="1650090at2759"/>
<dbReference type="Proteomes" id="UP000824120">
    <property type="component" value="Chromosome 8"/>
</dbReference>
<keyword evidence="4" id="KW-0328">Glycosyltransferase</keyword>
<evidence type="ECO:0000256" key="1">
    <source>
        <dbReference type="ARBA" id="ARBA00004606"/>
    </source>
</evidence>
<evidence type="ECO:0000256" key="3">
    <source>
        <dbReference type="ARBA" id="ARBA00006351"/>
    </source>
</evidence>
<gene>
    <name evidence="7" type="ORF">H5410_043083</name>
</gene>
<dbReference type="PANTHER" id="PTHR13778:SF57">
    <property type="entry name" value="GALACTURONOSYLTRANSFERASE-LIKE 10-RELATED"/>
    <property type="match status" value="1"/>
</dbReference>
<dbReference type="InterPro" id="IPR050748">
    <property type="entry name" value="Glycosyltrans_8_dom-fam"/>
</dbReference>
<dbReference type="InterPro" id="IPR002495">
    <property type="entry name" value="Glyco_trans_8"/>
</dbReference>
<dbReference type="AlphaFoldDB" id="A0A9J5XWK0"/>
<evidence type="ECO:0000256" key="2">
    <source>
        <dbReference type="ARBA" id="ARBA00004877"/>
    </source>
</evidence>
<evidence type="ECO:0000256" key="6">
    <source>
        <dbReference type="RuleBase" id="RU362027"/>
    </source>
</evidence>
<dbReference type="PANTHER" id="PTHR13778">
    <property type="entry name" value="GLYCOSYLTRANSFERASE 8 DOMAIN-CONTAINING PROTEIN"/>
    <property type="match status" value="1"/>
</dbReference>
<proteinExistence type="inferred from homology"/>
<dbReference type="EC" id="2.4.1.-" evidence="6"/>